<gene>
    <name evidence="1" type="ORF">GCM10007872_09870</name>
</gene>
<sequence length="80" mass="8528">MGDGSLSGIKHLRDIMQYAILIGAEFWGIAAAVSNQGAGYGDGAAALRGQACVDAMLDTMWRLVKDEPEFLATVEIELAR</sequence>
<dbReference type="EMBL" id="BSNZ01000007">
    <property type="protein sequence ID" value="GLQ84079.1"/>
    <property type="molecule type" value="Genomic_DNA"/>
</dbReference>
<keyword evidence="2" id="KW-1185">Reference proteome</keyword>
<reference evidence="2" key="1">
    <citation type="journal article" date="2019" name="Int. J. Syst. Evol. Microbiol.">
        <title>The Global Catalogue of Microorganisms (GCM) 10K type strain sequencing project: providing services to taxonomists for standard genome sequencing and annotation.</title>
        <authorList>
            <consortium name="The Broad Institute Genomics Platform"/>
            <consortium name="The Broad Institute Genome Sequencing Center for Infectious Disease"/>
            <person name="Wu L."/>
            <person name="Ma J."/>
        </authorList>
    </citation>
    <scope>NUCLEOTIDE SEQUENCE [LARGE SCALE GENOMIC DNA]</scope>
    <source>
        <strain evidence="2">NBRC 12467</strain>
    </source>
</reference>
<dbReference type="Proteomes" id="UP001156708">
    <property type="component" value="Unassembled WGS sequence"/>
</dbReference>
<dbReference type="RefSeq" id="WP_228123746.1">
    <property type="nucleotide sequence ID" value="NZ_BARA01000008.1"/>
</dbReference>
<evidence type="ECO:0000313" key="1">
    <source>
        <dbReference type="EMBL" id="GLQ84079.1"/>
    </source>
</evidence>
<comment type="caution">
    <text evidence="1">The sequence shown here is derived from an EMBL/GenBank/DDBJ whole genome shotgun (WGS) entry which is preliminary data.</text>
</comment>
<protein>
    <submittedName>
        <fullName evidence="1">Uncharacterized protein</fullName>
    </submittedName>
</protein>
<organism evidence="1 2">
    <name type="scientific">Gluconobacter sphaericus NBRC 12467</name>
    <dbReference type="NCBI Taxonomy" id="1307951"/>
    <lineage>
        <taxon>Bacteria</taxon>
        <taxon>Pseudomonadati</taxon>
        <taxon>Pseudomonadota</taxon>
        <taxon>Alphaproteobacteria</taxon>
        <taxon>Acetobacterales</taxon>
        <taxon>Acetobacteraceae</taxon>
        <taxon>Gluconobacter</taxon>
    </lineage>
</organism>
<evidence type="ECO:0000313" key="2">
    <source>
        <dbReference type="Proteomes" id="UP001156708"/>
    </source>
</evidence>
<proteinExistence type="predicted"/>
<name>A0AA37SFD3_9PROT</name>
<dbReference type="AlphaFoldDB" id="A0AA37SFD3"/>
<accession>A0AA37SFD3</accession>